<dbReference type="AlphaFoldDB" id="A0A9P7FW70"/>
<gene>
    <name evidence="1" type="ORF">H0H81_001225</name>
</gene>
<dbReference type="OrthoDB" id="9995434at2759"/>
<reference evidence="1" key="1">
    <citation type="submission" date="2021-02" db="EMBL/GenBank/DDBJ databases">
        <authorList>
            <person name="Nieuwenhuis M."/>
            <person name="Van De Peppel L.J.J."/>
        </authorList>
    </citation>
    <scope>NUCLEOTIDE SEQUENCE</scope>
    <source>
        <strain evidence="1">D49</strain>
    </source>
</reference>
<evidence type="ECO:0000313" key="1">
    <source>
        <dbReference type="EMBL" id="KAG5638224.1"/>
    </source>
</evidence>
<name>A0A9P7FW70_9AGAR</name>
<accession>A0A9P7FW70</accession>
<reference evidence="1" key="2">
    <citation type="submission" date="2021-10" db="EMBL/GenBank/DDBJ databases">
        <title>Phylogenomics reveals ancestral predisposition of the termite-cultivated fungus Termitomyces towards a domesticated lifestyle.</title>
        <authorList>
            <person name="Auxier B."/>
            <person name="Grum-Grzhimaylo A."/>
            <person name="Cardenas M.E."/>
            <person name="Lodge J.D."/>
            <person name="Laessoe T."/>
            <person name="Pedersen O."/>
            <person name="Smith M.E."/>
            <person name="Kuyper T.W."/>
            <person name="Franco-Molano E.A."/>
            <person name="Baroni T.J."/>
            <person name="Aanen D.K."/>
        </authorList>
    </citation>
    <scope>NUCLEOTIDE SEQUENCE</scope>
    <source>
        <strain evidence="1">D49</strain>
    </source>
</reference>
<keyword evidence="2" id="KW-1185">Reference proteome</keyword>
<sequence length="90" mass="10296">MSPASVRYIRVSMRSVPNAHPSAADNEGKWGMRLESALAVRRVKEHNQRCYQILTPYLKDDKRASKWLKREAERLIGIANGPAGFNIDWD</sequence>
<dbReference type="Proteomes" id="UP000717328">
    <property type="component" value="Unassembled WGS sequence"/>
</dbReference>
<organism evidence="1 2">
    <name type="scientific">Sphagnurus paluster</name>
    <dbReference type="NCBI Taxonomy" id="117069"/>
    <lineage>
        <taxon>Eukaryota</taxon>
        <taxon>Fungi</taxon>
        <taxon>Dikarya</taxon>
        <taxon>Basidiomycota</taxon>
        <taxon>Agaricomycotina</taxon>
        <taxon>Agaricomycetes</taxon>
        <taxon>Agaricomycetidae</taxon>
        <taxon>Agaricales</taxon>
        <taxon>Tricholomatineae</taxon>
        <taxon>Lyophyllaceae</taxon>
        <taxon>Sphagnurus</taxon>
    </lineage>
</organism>
<comment type="caution">
    <text evidence="1">The sequence shown here is derived from an EMBL/GenBank/DDBJ whole genome shotgun (WGS) entry which is preliminary data.</text>
</comment>
<protein>
    <submittedName>
        <fullName evidence="1">Uncharacterized protein</fullName>
    </submittedName>
</protein>
<evidence type="ECO:0000313" key="2">
    <source>
        <dbReference type="Proteomes" id="UP000717328"/>
    </source>
</evidence>
<dbReference type="EMBL" id="JABCKI010005774">
    <property type="protein sequence ID" value="KAG5638224.1"/>
    <property type="molecule type" value="Genomic_DNA"/>
</dbReference>
<proteinExistence type="predicted"/>